<accession>A0A238W2S9</accession>
<dbReference type="Pfam" id="PF05872">
    <property type="entry name" value="HerA_C"/>
    <property type="match status" value="1"/>
</dbReference>
<dbReference type="OrthoDB" id="9758751at2"/>
<dbReference type="AlphaFoldDB" id="A0A238W2S9"/>
<keyword evidence="4" id="KW-1185">Reference proteome</keyword>
<feature type="domain" description="Helicase HerA-like C-terminal" evidence="2">
    <location>
        <begin position="16"/>
        <end position="516"/>
    </location>
</feature>
<evidence type="ECO:0000256" key="1">
    <source>
        <dbReference type="SAM" id="MobiDB-lite"/>
    </source>
</evidence>
<dbReference type="InterPro" id="IPR033186">
    <property type="entry name" value="HerA_C"/>
</dbReference>
<dbReference type="RefSeq" id="WP_089269606.1">
    <property type="nucleotide sequence ID" value="NZ_FZNN01000004.1"/>
</dbReference>
<gene>
    <name evidence="3" type="ORF">SAMN06265370_10431</name>
</gene>
<dbReference type="PANTHER" id="PTHR30121">
    <property type="entry name" value="UNCHARACTERIZED PROTEIN YJGR-RELATED"/>
    <property type="match status" value="1"/>
</dbReference>
<dbReference type="InterPro" id="IPR027417">
    <property type="entry name" value="P-loop_NTPase"/>
</dbReference>
<evidence type="ECO:0000313" key="4">
    <source>
        <dbReference type="Proteomes" id="UP000198417"/>
    </source>
</evidence>
<dbReference type="Proteomes" id="UP000198417">
    <property type="component" value="Unassembled WGS sequence"/>
</dbReference>
<organism evidence="3 4">
    <name type="scientific">Puniceibacterium sediminis</name>
    <dbReference type="NCBI Taxonomy" id="1608407"/>
    <lineage>
        <taxon>Bacteria</taxon>
        <taxon>Pseudomonadati</taxon>
        <taxon>Pseudomonadota</taxon>
        <taxon>Alphaproteobacteria</taxon>
        <taxon>Rhodobacterales</taxon>
        <taxon>Paracoccaceae</taxon>
        <taxon>Puniceibacterium</taxon>
    </lineage>
</organism>
<name>A0A238W2S9_9RHOB</name>
<dbReference type="PANTHER" id="PTHR30121:SF6">
    <property type="entry name" value="SLR6007 PROTEIN"/>
    <property type="match status" value="1"/>
</dbReference>
<dbReference type="InterPro" id="IPR051162">
    <property type="entry name" value="T4SS_component"/>
</dbReference>
<evidence type="ECO:0000313" key="3">
    <source>
        <dbReference type="EMBL" id="SNR40019.1"/>
    </source>
</evidence>
<sequence>MDDGIFVGGGGAAYTEKQWLSLKYANRHGLIAGATGTGKTVTLQILAEEFSAAGVPVFLSDVKGDLSGLAAAGSQTVKLHTPFTERAEKIGFKDYAYSAFPVTFWDLFGVQGHPVRTTVAEMGPLLISRLLDLSEAQEGILNIAFRLADEDGLALLDLKDLQALLVWVGESREELSLRYGNISVQSVGAIQRRLLVLENQGAAQLFGEPALELADLMRIGADGRGQINILAADTLMDSPRLYATFLLWLLSELFEELPEVGDPDKPKLVFFFDEAHLLFDDAPKALVDKVEQVARLIRSKGVGVYFVTQNPDDIPEDILGQLGNRVQHALRAFTARDRKALRMASETYRENPAFDTEAAIREVGVGEAVTSMLEKKGVPGVVQRTLIRPPSSQLGPLDATMREALITASDLGGKYTTTVDRVSAYEMLKERAAKAALEAEKAEAQQEDMEVAEREYSAGRRYSGTRVGRSTSQPTRRARSRKAKDEGFGEAMGRMVMKELSGTTGRRIVRGILGSLFKAR</sequence>
<protein>
    <recommendedName>
        <fullName evidence="2">Helicase HerA-like C-terminal domain-containing protein</fullName>
    </recommendedName>
</protein>
<reference evidence="3 4" key="1">
    <citation type="submission" date="2017-06" db="EMBL/GenBank/DDBJ databases">
        <authorList>
            <person name="Kim H.J."/>
            <person name="Triplett B.A."/>
        </authorList>
    </citation>
    <scope>NUCLEOTIDE SEQUENCE [LARGE SCALE GENOMIC DNA]</scope>
    <source>
        <strain evidence="3 4">DSM 29052</strain>
    </source>
</reference>
<feature type="region of interest" description="Disordered" evidence="1">
    <location>
        <begin position="446"/>
        <end position="488"/>
    </location>
</feature>
<evidence type="ECO:0000259" key="2">
    <source>
        <dbReference type="Pfam" id="PF05872"/>
    </source>
</evidence>
<dbReference type="Gene3D" id="3.40.50.300">
    <property type="entry name" value="P-loop containing nucleotide triphosphate hydrolases"/>
    <property type="match status" value="2"/>
</dbReference>
<dbReference type="SUPFAM" id="SSF52540">
    <property type="entry name" value="P-loop containing nucleoside triphosphate hydrolases"/>
    <property type="match status" value="1"/>
</dbReference>
<proteinExistence type="predicted"/>
<dbReference type="EMBL" id="FZNN01000004">
    <property type="protein sequence ID" value="SNR40019.1"/>
    <property type="molecule type" value="Genomic_DNA"/>
</dbReference>